<dbReference type="Gene3D" id="1.25.40.10">
    <property type="entry name" value="Tetratricopeptide repeat domain"/>
    <property type="match status" value="2"/>
</dbReference>
<proteinExistence type="inferred from homology"/>
<dbReference type="OrthoDB" id="185373at2759"/>
<dbReference type="Proteomes" id="UP000241769">
    <property type="component" value="Unassembled WGS sequence"/>
</dbReference>
<protein>
    <recommendedName>
        <fullName evidence="4">Pentatricopeptide repeat-containing protein</fullName>
    </recommendedName>
</protein>
<dbReference type="PANTHER" id="PTHR46128">
    <property type="entry name" value="MITOCHONDRIAL GROUP I INTRON SPLICING FACTOR CCM1"/>
    <property type="match status" value="1"/>
</dbReference>
<comment type="caution">
    <text evidence="2">The sequence shown here is derived from an EMBL/GenBank/DDBJ whole genome shotgun (WGS) entry which is preliminary data.</text>
</comment>
<evidence type="ECO:0000256" key="1">
    <source>
        <dbReference type="ARBA" id="ARBA00007626"/>
    </source>
</evidence>
<dbReference type="InterPro" id="IPR050872">
    <property type="entry name" value="PPR_P_subfamily"/>
</dbReference>
<dbReference type="InterPro" id="IPR011990">
    <property type="entry name" value="TPR-like_helical_dom_sf"/>
</dbReference>
<dbReference type="InParanoid" id="A0A2P6NNC5"/>
<evidence type="ECO:0008006" key="4">
    <source>
        <dbReference type="Google" id="ProtNLM"/>
    </source>
</evidence>
<organism evidence="2 3">
    <name type="scientific">Planoprotostelium fungivorum</name>
    <dbReference type="NCBI Taxonomy" id="1890364"/>
    <lineage>
        <taxon>Eukaryota</taxon>
        <taxon>Amoebozoa</taxon>
        <taxon>Evosea</taxon>
        <taxon>Variosea</taxon>
        <taxon>Cavosteliida</taxon>
        <taxon>Cavosteliaceae</taxon>
        <taxon>Planoprotostelium</taxon>
    </lineage>
</organism>
<dbReference type="EMBL" id="MDYQ01000044">
    <property type="protein sequence ID" value="PRP85461.1"/>
    <property type="molecule type" value="Genomic_DNA"/>
</dbReference>
<dbReference type="AlphaFoldDB" id="A0A2P6NNC5"/>
<comment type="similarity">
    <text evidence="1">Belongs to the PPR family. P subfamily.</text>
</comment>
<gene>
    <name evidence="2" type="ORF">PROFUN_06830</name>
</gene>
<evidence type="ECO:0000313" key="2">
    <source>
        <dbReference type="EMBL" id="PRP85461.1"/>
    </source>
</evidence>
<dbReference type="PANTHER" id="PTHR46128:SF329">
    <property type="entry name" value="MITOCHONDRIAL GROUP I INTRON SPLICING FACTOR DMR1"/>
    <property type="match status" value="1"/>
</dbReference>
<evidence type="ECO:0000313" key="3">
    <source>
        <dbReference type="Proteomes" id="UP000241769"/>
    </source>
</evidence>
<accession>A0A2P6NNC5</accession>
<reference evidence="2 3" key="1">
    <citation type="journal article" date="2018" name="Genome Biol. Evol.">
        <title>Multiple Roots of Fruiting Body Formation in Amoebozoa.</title>
        <authorList>
            <person name="Hillmann F."/>
            <person name="Forbes G."/>
            <person name="Novohradska S."/>
            <person name="Ferling I."/>
            <person name="Riege K."/>
            <person name="Groth M."/>
            <person name="Westermann M."/>
            <person name="Marz M."/>
            <person name="Spaller T."/>
            <person name="Winckler T."/>
            <person name="Schaap P."/>
            <person name="Glockner G."/>
        </authorList>
    </citation>
    <scope>NUCLEOTIDE SEQUENCE [LARGE SCALE GENOMIC DNA]</scope>
    <source>
        <strain evidence="2 3">Jena</strain>
    </source>
</reference>
<dbReference type="STRING" id="1890364.A0A2P6NNC5"/>
<name>A0A2P6NNC5_9EUKA</name>
<sequence length="526" mass="60803">MRCCAAVNCCFDVHWDNWFSTCSPSLVDVHIPLTPSRSYSQAFPSYLVHPVNKNSPQQRPTSPKTNYGYIPHINQPPGIHGYTLLIKKLTQFNDLNQVHKCIQMIDKKGLTLDTHALNAILQAFLQLRDRNSMNEWIRELEEGGKYSHLLDAHSCSIIMRFFLRIEPDVVILTDLLCKQGMSEGIHILSKLCERKLKFVKSGFLVVLLDQYLMKRTQTSVSQFFQYIYLLLEAGIDIKSTEGGKDIWSGLRSSMLAFSPQEVTSWLNRNPKHARKVYNLLISAYAIEQDFSQMRVWHDRMTSAGHKEDADTHNIYLNYLSAQNTDKTLNWFDSLRSRQTQLDDESFAIILRLLIRSGNLSRIQQLLTEMSEEGRTIHPHLASNLLEFFMKHSDDIDLKKFEMVVKCTGGVSIPLFNQMLLNLTKKNPAAVERWFENADRMGLQPDVDTYDIMARYYNSMNDGRGVYRSICKMIDSTNAPLPLGTIDLTKKWGDKEVEHKREWEQLKAIAGRRMVGKKTLWLDRIYH</sequence>
<keyword evidence="3" id="KW-1185">Reference proteome</keyword>